<feature type="region of interest" description="Disordered" evidence="1">
    <location>
        <begin position="1027"/>
        <end position="1251"/>
    </location>
</feature>
<feature type="region of interest" description="Disordered" evidence="1">
    <location>
        <begin position="759"/>
        <end position="779"/>
    </location>
</feature>
<comment type="caution">
    <text evidence="2">The sequence shown here is derived from an EMBL/GenBank/DDBJ whole genome shotgun (WGS) entry which is preliminary data.</text>
</comment>
<feature type="compositionally biased region" description="Polar residues" evidence="1">
    <location>
        <begin position="1027"/>
        <end position="1039"/>
    </location>
</feature>
<feature type="compositionally biased region" description="Polar residues" evidence="1">
    <location>
        <begin position="1240"/>
        <end position="1249"/>
    </location>
</feature>
<proteinExistence type="predicted"/>
<feature type="compositionally biased region" description="Basic and acidic residues" evidence="1">
    <location>
        <begin position="538"/>
        <end position="556"/>
    </location>
</feature>
<reference evidence="3" key="1">
    <citation type="submission" date="2024-04" db="EMBL/GenBank/DDBJ databases">
        <title>Salinicola lusitanus LLJ914,a marine bacterium isolated from the Okinawa Trough.</title>
        <authorList>
            <person name="Li J."/>
        </authorList>
    </citation>
    <scope>NUCLEOTIDE SEQUENCE [LARGE SCALE GENOMIC DNA]</scope>
</reference>
<feature type="compositionally biased region" description="Basic and acidic residues" evidence="1">
    <location>
        <begin position="84"/>
        <end position="100"/>
    </location>
</feature>
<feature type="compositionally biased region" description="Polar residues" evidence="1">
    <location>
        <begin position="73"/>
        <end position="83"/>
    </location>
</feature>
<feature type="compositionally biased region" description="Basic and acidic residues" evidence="1">
    <location>
        <begin position="1040"/>
        <end position="1052"/>
    </location>
</feature>
<feature type="region of interest" description="Disordered" evidence="1">
    <location>
        <begin position="1278"/>
        <end position="1399"/>
    </location>
</feature>
<accession>A0AAW0NKE6</accession>
<feature type="compositionally biased region" description="Basic and acidic residues" evidence="1">
    <location>
        <begin position="501"/>
        <end position="511"/>
    </location>
</feature>
<dbReference type="Proteomes" id="UP001460270">
    <property type="component" value="Unassembled WGS sequence"/>
</dbReference>
<feature type="compositionally biased region" description="Polar residues" evidence="1">
    <location>
        <begin position="559"/>
        <end position="571"/>
    </location>
</feature>
<feature type="region of interest" description="Disordered" evidence="1">
    <location>
        <begin position="835"/>
        <end position="873"/>
    </location>
</feature>
<feature type="compositionally biased region" description="Polar residues" evidence="1">
    <location>
        <begin position="1212"/>
        <end position="1227"/>
    </location>
</feature>
<keyword evidence="3" id="KW-1185">Reference proteome</keyword>
<feature type="compositionally biased region" description="Basic and acidic residues" evidence="1">
    <location>
        <begin position="1129"/>
        <end position="1180"/>
    </location>
</feature>
<feature type="region of interest" description="Disordered" evidence="1">
    <location>
        <begin position="906"/>
        <end position="954"/>
    </location>
</feature>
<feature type="compositionally biased region" description="Polar residues" evidence="1">
    <location>
        <begin position="916"/>
        <end position="944"/>
    </location>
</feature>
<evidence type="ECO:0000256" key="1">
    <source>
        <dbReference type="SAM" id="MobiDB-lite"/>
    </source>
</evidence>
<feature type="compositionally biased region" description="Low complexity" evidence="1">
    <location>
        <begin position="1278"/>
        <end position="1292"/>
    </location>
</feature>
<protein>
    <submittedName>
        <fullName evidence="2">Uncharacterized protein</fullName>
    </submittedName>
</protein>
<feature type="compositionally biased region" description="Polar residues" evidence="1">
    <location>
        <begin position="512"/>
        <end position="537"/>
    </location>
</feature>
<feature type="compositionally biased region" description="Basic and acidic residues" evidence="1">
    <location>
        <begin position="1307"/>
        <end position="1338"/>
    </location>
</feature>
<feature type="region of interest" description="Disordered" evidence="1">
    <location>
        <begin position="168"/>
        <end position="415"/>
    </location>
</feature>
<feature type="compositionally biased region" description="Basic and acidic residues" evidence="1">
    <location>
        <begin position="437"/>
        <end position="450"/>
    </location>
</feature>
<feature type="compositionally biased region" description="Polar residues" evidence="1">
    <location>
        <begin position="1087"/>
        <end position="1096"/>
    </location>
</feature>
<feature type="compositionally biased region" description="Polar residues" evidence="1">
    <location>
        <begin position="1103"/>
        <end position="1123"/>
    </location>
</feature>
<feature type="compositionally biased region" description="Polar residues" evidence="1">
    <location>
        <begin position="689"/>
        <end position="704"/>
    </location>
</feature>
<feature type="compositionally biased region" description="Basic and acidic residues" evidence="1">
    <location>
        <begin position="990"/>
        <end position="1005"/>
    </location>
</feature>
<feature type="compositionally biased region" description="Polar residues" evidence="1">
    <location>
        <begin position="624"/>
        <end position="637"/>
    </location>
</feature>
<feature type="compositionally biased region" description="Basic and acidic residues" evidence="1">
    <location>
        <begin position="320"/>
        <end position="342"/>
    </location>
</feature>
<feature type="compositionally biased region" description="Basic and acidic residues" evidence="1">
    <location>
        <begin position="225"/>
        <end position="249"/>
    </location>
</feature>
<feature type="region of interest" description="Disordered" evidence="1">
    <location>
        <begin position="1514"/>
        <end position="1542"/>
    </location>
</feature>
<feature type="compositionally biased region" description="Low complexity" evidence="1">
    <location>
        <begin position="672"/>
        <end position="688"/>
    </location>
</feature>
<evidence type="ECO:0000313" key="3">
    <source>
        <dbReference type="Proteomes" id="UP001460270"/>
    </source>
</evidence>
<feature type="region of interest" description="Disordered" evidence="1">
    <location>
        <begin position="1"/>
        <end position="22"/>
    </location>
</feature>
<feature type="compositionally biased region" description="Polar residues" evidence="1">
    <location>
        <begin position="1339"/>
        <end position="1367"/>
    </location>
</feature>
<name>A0AAW0NKE6_9GOBI</name>
<gene>
    <name evidence="2" type="ORF">WMY93_018587</name>
</gene>
<evidence type="ECO:0000313" key="2">
    <source>
        <dbReference type="EMBL" id="KAK7901818.1"/>
    </source>
</evidence>
<feature type="compositionally biased region" description="Basic and acidic residues" evidence="1">
    <location>
        <begin position="186"/>
        <end position="195"/>
    </location>
</feature>
<feature type="region of interest" description="Disordered" evidence="1">
    <location>
        <begin position="437"/>
        <end position="725"/>
    </location>
</feature>
<feature type="region of interest" description="Disordered" evidence="1">
    <location>
        <begin position="69"/>
        <end position="100"/>
    </location>
</feature>
<feature type="compositionally biased region" description="Polar residues" evidence="1">
    <location>
        <begin position="1053"/>
        <end position="1066"/>
    </location>
</feature>
<feature type="compositionally biased region" description="Acidic residues" evidence="1">
    <location>
        <begin position="1372"/>
        <end position="1381"/>
    </location>
</feature>
<feature type="compositionally biased region" description="Basic and acidic residues" evidence="1">
    <location>
        <begin position="370"/>
        <end position="379"/>
    </location>
</feature>
<organism evidence="2 3">
    <name type="scientific">Mugilogobius chulae</name>
    <name type="common">yellowstripe goby</name>
    <dbReference type="NCBI Taxonomy" id="88201"/>
    <lineage>
        <taxon>Eukaryota</taxon>
        <taxon>Metazoa</taxon>
        <taxon>Chordata</taxon>
        <taxon>Craniata</taxon>
        <taxon>Vertebrata</taxon>
        <taxon>Euteleostomi</taxon>
        <taxon>Actinopterygii</taxon>
        <taxon>Neopterygii</taxon>
        <taxon>Teleostei</taxon>
        <taxon>Neoteleostei</taxon>
        <taxon>Acanthomorphata</taxon>
        <taxon>Gobiaria</taxon>
        <taxon>Gobiiformes</taxon>
        <taxon>Gobioidei</taxon>
        <taxon>Gobiidae</taxon>
        <taxon>Gobionellinae</taxon>
        <taxon>Mugilogobius</taxon>
    </lineage>
</organism>
<feature type="compositionally biased region" description="Basic and acidic residues" evidence="1">
    <location>
        <begin position="640"/>
        <end position="658"/>
    </location>
</feature>
<dbReference type="EMBL" id="JBBPFD010000013">
    <property type="protein sequence ID" value="KAK7901818.1"/>
    <property type="molecule type" value="Genomic_DNA"/>
</dbReference>
<feature type="compositionally biased region" description="Basic and acidic residues" evidence="1">
    <location>
        <begin position="460"/>
        <end position="473"/>
    </location>
</feature>
<sequence length="1542" mass="169380">MDKFWNQDFQQEEPYPEPGYSREIETQNFDPVLNYLSSTRNVDIDQSSDKLIPGQDLPYATMHPRRHIGQPYACQTSPTPSNTTEKRFMQEHSSDRKDPTVRKGLRNWRISSYLSTYDSSGDQEGLPMGQNQAVDPFDDVPYPMEQATPPPPQALDLPSSKIPNVREFKVPALPRASQMPAFAKTTPKDLPKSRDTPLSLSKFPDEVMVNPEPKAPTPTPSDSSDGDKQEEIEIKEPITSMLRREDSFRGKYNAAMQRGSRLRSSLIFKSLDQNTNQDKSEQDEDKAKTETDQTKLPFASQRRSGAREPFEWRSYIKSNDNAKTDEDGGKQAEKDSEEKIELKQSQPSEPASSEKLPQEKPASQVIDATKLTEKSKEASKASVATNVEQIGEKIKPAPTTDTTSKDSQLKNSTSVPDFAKTLGLDLLSSLPSARIYERSQSHEGNKDITPKSRLWSPTIHRREFLKPFGDKQKSISTIIQIDEAKEEPSQTSGDFPTDAAKTQDKSSDKTEINPNSNVETNVKSATKPSAQTISENKQTQKEKSDSRSVENTKDAKATSAISTEKLTVSEKSQPEKQLEEDIIIVVLPSKTNDGAKVKPMSSIKEKTPAISEKEKPQSEKSIEKSATSVKVDTQDLITTAKDKSEQSTKESVNTDKSVKSIGESSLKHETLQTSSSPKQQQESSSVKSGITQIKDSMEKSSLSNAEFLPKAEQKPTDSSGIDKAQKTDKLCVGQECPNELQSEDVKTQQQEKVVEKSIIKEEDSTKVTSPKDVSKTVEKTDELKSIPEKVIQAKSSEEAIDKNVQVAASSSKNDTKEVDSVVKGASLAAQEEVEISSRSNVTKDCSVSNEKSLSVDKAEPVSLPPDEFKPKNPITYNEEVSTLESHSDTSSPASFATALEFISSEDSDIVSPAKNDPQSLFKSGNLESSVSDMSDFETPNSEISMSPMPSALDMDDTLEDNVSIAETVIEAGSRRKAATAEEAKGISEITREKQESQDILTKESNADMSKTTLKECPHASLSLETSVHSLNTATNQMNTDAKELEKATDVKSNESTPKETTSSENSAKFEINAQIEQKPKIEVKAADSSTESSTKGSIDAKNETSGTIISTVKTPSQSETSVVLNKESSISEKKEEKMTDKSAETTTKMSKDVKNVTKDATTENSKDSEVSKETKRETKVYSRFQIAPSKASGETKVNTETLSESEKDKTIDQTTEIKTQSESTTEKASLLSGTEGKGSDVQSRPSTQEIKLVDKTSEISIMDESAAIDNVVHEQADLASSANEASLSSTCSKTSKEQEIVDSASKTTDDASKLANVDSEKDVDQVNAAKDDKVDSKTDISSSAMKLTSLQHAQLPQNQTRNESSSPKEAPVTDDEKEDEADKNAKRKQQQKPSQDRDKLLERIQTMRKDRKVGEDAPKLTFWLIRLKDGSSSCLSLVVTPLPLIFLQFGSGSLLFESPSSFTAGCTTASIHRRDPTTERHGDFDLLRFRPGPVHPSLDDLVVPGSPRSTISIPNLMRTPDRHSPLQLRAPELKRSSASASR</sequence>
<feature type="compositionally biased region" description="Polar residues" evidence="1">
    <location>
        <begin position="836"/>
        <end position="852"/>
    </location>
</feature>
<feature type="compositionally biased region" description="Basic and acidic residues" evidence="1">
    <location>
        <begin position="603"/>
        <end position="623"/>
    </location>
</feature>
<feature type="region of interest" description="Disordered" evidence="1">
    <location>
        <begin position="990"/>
        <end position="1011"/>
    </location>
</feature>